<dbReference type="AlphaFoldDB" id="A0A179GIZ3"/>
<dbReference type="GO" id="GO:0016757">
    <property type="term" value="F:glycosyltransferase activity"/>
    <property type="evidence" value="ECO:0007669"/>
    <property type="project" value="InterPro"/>
</dbReference>
<dbReference type="SUPFAM" id="SSF53448">
    <property type="entry name" value="Nucleotide-diphospho-sugar transferases"/>
    <property type="match status" value="1"/>
</dbReference>
<evidence type="ECO:0000313" key="1">
    <source>
        <dbReference type="EMBL" id="OAQ77824.1"/>
    </source>
</evidence>
<dbReference type="EMBL" id="LSBH01000006">
    <property type="protein sequence ID" value="OAQ77824.1"/>
    <property type="molecule type" value="Genomic_DNA"/>
</dbReference>
<comment type="caution">
    <text evidence="1">The sequence shown here is derived from an EMBL/GenBank/DDBJ whole genome shotgun (WGS) entry which is preliminary data.</text>
</comment>
<dbReference type="Gene3D" id="3.90.550.20">
    <property type="match status" value="1"/>
</dbReference>
<evidence type="ECO:0000313" key="2">
    <source>
        <dbReference type="Proteomes" id="UP000078240"/>
    </source>
</evidence>
<organism evidence="1 2">
    <name type="scientific">Purpureocillium lilacinum</name>
    <name type="common">Paecilomyces lilacinus</name>
    <dbReference type="NCBI Taxonomy" id="33203"/>
    <lineage>
        <taxon>Eukaryota</taxon>
        <taxon>Fungi</taxon>
        <taxon>Dikarya</taxon>
        <taxon>Ascomycota</taxon>
        <taxon>Pezizomycotina</taxon>
        <taxon>Sordariomycetes</taxon>
        <taxon>Hypocreomycetidae</taxon>
        <taxon>Hypocreales</taxon>
        <taxon>Ophiocordycipitaceae</taxon>
        <taxon>Purpureocillium</taxon>
    </lineage>
</organism>
<protein>
    <submittedName>
        <fullName evidence="1">Glycosyltransferase</fullName>
    </submittedName>
</protein>
<dbReference type="Proteomes" id="UP000078240">
    <property type="component" value="Unassembled WGS sequence"/>
</dbReference>
<dbReference type="Pfam" id="PF05704">
    <property type="entry name" value="Caps_synth"/>
    <property type="match status" value="1"/>
</dbReference>
<accession>A0A179GIZ3</accession>
<gene>
    <name evidence="1" type="ORF">VFPBJ_08297</name>
</gene>
<name>A0A179GIZ3_PURLI</name>
<proteinExistence type="predicted"/>
<dbReference type="InterPro" id="IPR029044">
    <property type="entry name" value="Nucleotide-diphossugar_trans"/>
</dbReference>
<reference evidence="1 2" key="1">
    <citation type="submission" date="2016-01" db="EMBL/GenBank/DDBJ databases">
        <title>Biosynthesis of antibiotic leucinostatins and their inhibition on Phytophthora in bio-control Purpureocillium lilacinum.</title>
        <authorList>
            <person name="Wang G."/>
            <person name="Liu Z."/>
            <person name="Lin R."/>
            <person name="Li E."/>
            <person name="Mao Z."/>
            <person name="Ling J."/>
            <person name="Yin W."/>
            <person name="Xie B."/>
        </authorList>
    </citation>
    <scope>NUCLEOTIDE SEQUENCE [LARGE SCALE GENOMIC DNA]</scope>
    <source>
        <strain evidence="1">PLBJ-1</strain>
    </source>
</reference>
<dbReference type="InterPro" id="IPR008441">
    <property type="entry name" value="AfumC-like_glycosyl_Trfase"/>
</dbReference>
<sequence length="413" mass="46500">MTVTGLIKPPPGTTAIPAEKLDRRTDEEIAAWLQERHEVVSEKNVWAFWNSGFKTMPAWSQRNVINWVRRLGPDWTVHVLDAVPDSETNVRHFLDDMETVLPKAFNEGAMDGPTVGQHQADLVRLPLIYQHGGIWMDVGMILFRHVDDICWNAITDPTSPYEVGGFTMQLRPGVESMMNSFIAARKGNLFIKRWHDIFATVWGQQTNAYAPSFHKHPLLRPIPLPKLTAEQLNAPEATVSMAFLGDYLTQVQCFERLRKVIEPAEFGFNGPEYYAAHVLLLPSMSEMYYLQGVSSWQGPKEFALLSAKSTSDGDDISLREEASRVVDHMLANTATMKLSHAPPGEVPFLADIWSRPEHRDADIAKDTFAAYMRYGSVHFDQDRGLEPMEVGIDTKGALRTGLLEPFMNGDCTN</sequence>
<keyword evidence="1" id="KW-0808">Transferase</keyword>